<evidence type="ECO:0000313" key="5">
    <source>
        <dbReference type="Proteomes" id="UP000225706"/>
    </source>
</evidence>
<dbReference type="SUPFAM" id="SSF57196">
    <property type="entry name" value="EGF/Laminin"/>
    <property type="match status" value="1"/>
</dbReference>
<organism evidence="4 5">
    <name type="scientific">Stylophora pistillata</name>
    <name type="common">Smooth cauliflower coral</name>
    <dbReference type="NCBI Taxonomy" id="50429"/>
    <lineage>
        <taxon>Eukaryota</taxon>
        <taxon>Metazoa</taxon>
        <taxon>Cnidaria</taxon>
        <taxon>Anthozoa</taxon>
        <taxon>Hexacorallia</taxon>
        <taxon>Scleractinia</taxon>
        <taxon>Astrocoeniina</taxon>
        <taxon>Pocilloporidae</taxon>
        <taxon>Stylophora</taxon>
    </lineage>
</organism>
<sequence length="393" mass="43420">MRGVFTGVEALFVSFALLREVAPSQESNIKSYHRGISSTTQTLRLHEFIKYEFRYLKVPQVRATEVSDAFDCAFECLSNLLCFSVNLAASKGAHGKLWCELLSSDRHRNSTEYKRNESSHHFAIKSPCSSSPCQSEALCVANYNDGSFECLCKEGYKGEYCQKENAEPESCKEAFNLYRSDSSHLVILDIDSQKTTVLCHMGDFGCGDGGWTPVMKIDGNKRTFHYDSAYWSNKNEYNPLAGKTGFDSQETKLPTYWNTSFSKICLGMKVDNLTNFIVVNKQGDSLYSLIADGQYRATSLGRDKWKTLIGSEASLQPNCNKEGLNAVGASSVHSKARIGITTNEQDDCSSCDTRLGLGTGGFSDDTNTCGNVASHSPDNGVKIIKTMGYILVQ</sequence>
<dbReference type="PROSITE" id="PS00022">
    <property type="entry name" value="EGF_1"/>
    <property type="match status" value="1"/>
</dbReference>
<evidence type="ECO:0000313" key="4">
    <source>
        <dbReference type="EMBL" id="PFX33639.1"/>
    </source>
</evidence>
<feature type="disulfide bond" evidence="1">
    <location>
        <begin position="152"/>
        <end position="161"/>
    </location>
</feature>
<evidence type="ECO:0000256" key="2">
    <source>
        <dbReference type="SAM" id="SignalP"/>
    </source>
</evidence>
<keyword evidence="2" id="KW-0732">Signal</keyword>
<dbReference type="EMBL" id="LSMT01000010">
    <property type="protein sequence ID" value="PFX33639.1"/>
    <property type="molecule type" value="Genomic_DNA"/>
</dbReference>
<protein>
    <recommendedName>
        <fullName evidence="3">EGF-like domain-containing protein</fullName>
    </recommendedName>
</protein>
<evidence type="ECO:0000259" key="3">
    <source>
        <dbReference type="PROSITE" id="PS50026"/>
    </source>
</evidence>
<dbReference type="Proteomes" id="UP000225706">
    <property type="component" value="Unassembled WGS sequence"/>
</dbReference>
<dbReference type="OrthoDB" id="5946752at2759"/>
<proteinExistence type="predicted"/>
<accession>A0A2B4SWS4</accession>
<comment type="caution">
    <text evidence="4">The sequence shown here is derived from an EMBL/GenBank/DDBJ whole genome shotgun (WGS) entry which is preliminary data.</text>
</comment>
<feature type="signal peptide" evidence="2">
    <location>
        <begin position="1"/>
        <end position="23"/>
    </location>
</feature>
<evidence type="ECO:0000256" key="1">
    <source>
        <dbReference type="PROSITE-ProRule" id="PRU00076"/>
    </source>
</evidence>
<keyword evidence="1" id="KW-1015">Disulfide bond</keyword>
<dbReference type="SMART" id="SM00181">
    <property type="entry name" value="EGF"/>
    <property type="match status" value="1"/>
</dbReference>
<dbReference type="PROSITE" id="PS50026">
    <property type="entry name" value="EGF_3"/>
    <property type="match status" value="1"/>
</dbReference>
<dbReference type="Pfam" id="PF00008">
    <property type="entry name" value="EGF"/>
    <property type="match status" value="1"/>
</dbReference>
<reference evidence="5" key="1">
    <citation type="journal article" date="2017" name="bioRxiv">
        <title>Comparative analysis of the genomes of Stylophora pistillata and Acropora digitifera provides evidence for extensive differences between species of corals.</title>
        <authorList>
            <person name="Voolstra C.R."/>
            <person name="Li Y."/>
            <person name="Liew Y.J."/>
            <person name="Baumgarten S."/>
            <person name="Zoccola D."/>
            <person name="Flot J.-F."/>
            <person name="Tambutte S."/>
            <person name="Allemand D."/>
            <person name="Aranda M."/>
        </authorList>
    </citation>
    <scope>NUCLEOTIDE SEQUENCE [LARGE SCALE GENOMIC DNA]</scope>
</reference>
<feature type="domain" description="EGF-like" evidence="3">
    <location>
        <begin position="124"/>
        <end position="162"/>
    </location>
</feature>
<dbReference type="AlphaFoldDB" id="A0A2B4SWS4"/>
<feature type="disulfide bond" evidence="1">
    <location>
        <begin position="133"/>
        <end position="150"/>
    </location>
</feature>
<keyword evidence="1" id="KW-0245">EGF-like domain</keyword>
<name>A0A2B4SWS4_STYPI</name>
<dbReference type="InterPro" id="IPR000742">
    <property type="entry name" value="EGF"/>
</dbReference>
<comment type="caution">
    <text evidence="1">Lacks conserved residue(s) required for the propagation of feature annotation.</text>
</comment>
<feature type="chain" id="PRO_5013174259" description="EGF-like domain-containing protein" evidence="2">
    <location>
        <begin position="24"/>
        <end position="393"/>
    </location>
</feature>
<gene>
    <name evidence="4" type="ORF">AWC38_SpisGene1533</name>
</gene>
<dbReference type="PROSITE" id="PS01186">
    <property type="entry name" value="EGF_2"/>
    <property type="match status" value="1"/>
</dbReference>
<keyword evidence="5" id="KW-1185">Reference proteome</keyword>
<dbReference type="Gene3D" id="2.10.25.10">
    <property type="entry name" value="Laminin"/>
    <property type="match status" value="1"/>
</dbReference>